<accession>A0A563DCA6</accession>
<dbReference type="OrthoDB" id="9807055at2"/>
<dbReference type="PROSITE" id="PS51257">
    <property type="entry name" value="PROKAR_LIPOPROTEIN"/>
    <property type="match status" value="1"/>
</dbReference>
<gene>
    <name evidence="7" type="ORF">ETU09_06425</name>
</gene>
<name>A0A563DCA6_9FLAO</name>
<dbReference type="EMBL" id="SELH01000021">
    <property type="protein sequence ID" value="TWP27727.1"/>
    <property type="molecule type" value="Genomic_DNA"/>
</dbReference>
<protein>
    <submittedName>
        <fullName evidence="7">Peptidoglycan endopeptidase</fullName>
    </submittedName>
</protein>
<reference evidence="7 8" key="1">
    <citation type="submission" date="2019-02" db="EMBL/GenBank/DDBJ databases">
        <title>Apibacter muscae sp. nov.: a novel member of the house fly microbiota.</title>
        <authorList>
            <person name="Park R."/>
        </authorList>
    </citation>
    <scope>NUCLEOTIDE SEQUENCE [LARGE SCALE GENOMIC DNA]</scope>
    <source>
        <strain evidence="7 8">AL1</strain>
    </source>
</reference>
<evidence type="ECO:0000313" key="8">
    <source>
        <dbReference type="Proteomes" id="UP000319499"/>
    </source>
</evidence>
<dbReference type="Gene3D" id="3.90.1720.10">
    <property type="entry name" value="endopeptidase domain like (from Nostoc punctiforme)"/>
    <property type="match status" value="1"/>
</dbReference>
<keyword evidence="5" id="KW-0788">Thiol protease</keyword>
<dbReference type="Proteomes" id="UP000319499">
    <property type="component" value="Unassembled WGS sequence"/>
</dbReference>
<dbReference type="Pfam" id="PF00877">
    <property type="entry name" value="NLPC_P60"/>
    <property type="match status" value="1"/>
</dbReference>
<proteinExistence type="inferred from homology"/>
<evidence type="ECO:0000313" key="7">
    <source>
        <dbReference type="EMBL" id="TWP27727.1"/>
    </source>
</evidence>
<feature type="domain" description="NlpC/P60" evidence="6">
    <location>
        <begin position="83"/>
        <end position="209"/>
    </location>
</feature>
<evidence type="ECO:0000256" key="4">
    <source>
        <dbReference type="ARBA" id="ARBA00022801"/>
    </source>
</evidence>
<keyword evidence="4" id="KW-0378">Hydrolase</keyword>
<evidence type="ECO:0000256" key="5">
    <source>
        <dbReference type="ARBA" id="ARBA00022807"/>
    </source>
</evidence>
<dbReference type="SUPFAM" id="SSF54001">
    <property type="entry name" value="Cysteine proteinases"/>
    <property type="match status" value="1"/>
</dbReference>
<evidence type="ECO:0000259" key="6">
    <source>
        <dbReference type="PROSITE" id="PS51935"/>
    </source>
</evidence>
<comment type="similarity">
    <text evidence="1">Belongs to the peptidase C40 family.</text>
</comment>
<comment type="caution">
    <text evidence="7">The sequence shown here is derived from an EMBL/GenBank/DDBJ whole genome shotgun (WGS) entry which is preliminary data.</text>
</comment>
<organism evidence="7 8">
    <name type="scientific">Apibacter muscae</name>
    <dbReference type="NCBI Taxonomy" id="2509004"/>
    <lineage>
        <taxon>Bacteria</taxon>
        <taxon>Pseudomonadati</taxon>
        <taxon>Bacteroidota</taxon>
        <taxon>Flavobacteriia</taxon>
        <taxon>Flavobacteriales</taxon>
        <taxon>Weeksellaceae</taxon>
        <taxon>Apibacter</taxon>
    </lineage>
</organism>
<dbReference type="PANTHER" id="PTHR47360:SF1">
    <property type="entry name" value="ENDOPEPTIDASE NLPC-RELATED"/>
    <property type="match status" value="1"/>
</dbReference>
<keyword evidence="8" id="KW-1185">Reference proteome</keyword>
<dbReference type="GO" id="GO:0006508">
    <property type="term" value="P:proteolysis"/>
    <property type="evidence" value="ECO:0007669"/>
    <property type="project" value="UniProtKB-KW"/>
</dbReference>
<evidence type="ECO:0000256" key="2">
    <source>
        <dbReference type="ARBA" id="ARBA00022670"/>
    </source>
</evidence>
<dbReference type="InterPro" id="IPR052062">
    <property type="entry name" value="Murein_DD/LD_carboxypeptidase"/>
</dbReference>
<sequence>MKKILVVLLLIFFFVMSCRSRYYKDIPFKLVYNQQDIERSLNVHKYKYSILDTLNQEYEMNLTDREVYLKEKYSIVLGVKPQEIKNYKFYDFIDQWLGTKYSSEGFTRDSLNMAPFVSALYQYTYKIKLPSNAMGMFKSNQISLFTGRKYLEEGDILFFRYGKDSPVSDVAVYLKNNRVLTTSKRDGLIISDFNNDYFQLRYISAGRLILPEDKESN</sequence>
<keyword evidence="3" id="KW-0732">Signal</keyword>
<evidence type="ECO:0000256" key="1">
    <source>
        <dbReference type="ARBA" id="ARBA00007074"/>
    </source>
</evidence>
<dbReference type="PANTHER" id="PTHR47360">
    <property type="entry name" value="MUREIN DD-ENDOPEPTIDASE MEPS/MUREIN LD-CARBOXYPEPTIDASE"/>
    <property type="match status" value="1"/>
</dbReference>
<dbReference type="InterPro" id="IPR038765">
    <property type="entry name" value="Papain-like_cys_pep_sf"/>
</dbReference>
<dbReference type="InterPro" id="IPR000064">
    <property type="entry name" value="NLP_P60_dom"/>
</dbReference>
<dbReference type="AlphaFoldDB" id="A0A563DCA6"/>
<dbReference type="PROSITE" id="PS51935">
    <property type="entry name" value="NLPC_P60"/>
    <property type="match status" value="1"/>
</dbReference>
<dbReference type="RefSeq" id="WP_146292669.1">
    <property type="nucleotide sequence ID" value="NZ_SELH01000021.1"/>
</dbReference>
<dbReference type="GO" id="GO:0008234">
    <property type="term" value="F:cysteine-type peptidase activity"/>
    <property type="evidence" value="ECO:0007669"/>
    <property type="project" value="UniProtKB-KW"/>
</dbReference>
<keyword evidence="2" id="KW-0645">Protease</keyword>
<evidence type="ECO:0000256" key="3">
    <source>
        <dbReference type="ARBA" id="ARBA00022729"/>
    </source>
</evidence>